<reference evidence="7" key="1">
    <citation type="submission" date="2025-08" db="UniProtKB">
        <authorList>
            <consortium name="RefSeq"/>
        </authorList>
    </citation>
    <scope>IDENTIFICATION</scope>
</reference>
<gene>
    <name evidence="7" type="primary">LOC120281248</name>
</gene>
<evidence type="ECO:0000256" key="4">
    <source>
        <dbReference type="ARBA" id="ARBA00023242"/>
    </source>
</evidence>
<dbReference type="GO" id="GO:0003677">
    <property type="term" value="F:DNA binding"/>
    <property type="evidence" value="ECO:0007669"/>
    <property type="project" value="UniProtKB-KW"/>
</dbReference>
<keyword evidence="1" id="KW-0805">Transcription regulation</keyword>
<evidence type="ECO:0000256" key="1">
    <source>
        <dbReference type="ARBA" id="ARBA00023015"/>
    </source>
</evidence>
<dbReference type="InterPro" id="IPR003441">
    <property type="entry name" value="NAC-dom"/>
</dbReference>
<sequence length="244" mass="28389">MAKRKSRQRRNSILERTAGNGYWHMNGQNIPIKYNGEVFGHKTSLKYYHYDKNKKKVQTKWLMNEYRLKALSDDFEKSAELVLCRIQRTRTGSDVEEEFVYNYENQSSDFYNIANHQATLADQVQDPVNYDDWERPRSKRLKRDNINNGTQYGNTNYQQQEDYQQQWLDTGRENSTVAPPCYDMKHASKAGNEKGNAFGDDWMAMIEVPSPSVLLPFPDDVFKLEDYMMNASLNTAAATSTTTT</sequence>
<keyword evidence="6" id="KW-1185">Reference proteome</keyword>
<dbReference type="SUPFAM" id="SSF101941">
    <property type="entry name" value="NAC domain"/>
    <property type="match status" value="1"/>
</dbReference>
<organism evidence="6 7">
    <name type="scientific">Dioscorea cayennensis subsp. rotundata</name>
    <name type="common">White Guinea yam</name>
    <name type="synonym">Dioscorea rotundata</name>
    <dbReference type="NCBI Taxonomy" id="55577"/>
    <lineage>
        <taxon>Eukaryota</taxon>
        <taxon>Viridiplantae</taxon>
        <taxon>Streptophyta</taxon>
        <taxon>Embryophyta</taxon>
        <taxon>Tracheophyta</taxon>
        <taxon>Spermatophyta</taxon>
        <taxon>Magnoliopsida</taxon>
        <taxon>Liliopsida</taxon>
        <taxon>Dioscoreales</taxon>
        <taxon>Dioscoreaceae</taxon>
        <taxon>Dioscorea</taxon>
    </lineage>
</organism>
<feature type="domain" description="NAC" evidence="5">
    <location>
        <begin position="1"/>
        <end position="89"/>
    </location>
</feature>
<evidence type="ECO:0000256" key="2">
    <source>
        <dbReference type="ARBA" id="ARBA00023125"/>
    </source>
</evidence>
<keyword evidence="4" id="KW-0539">Nucleus</keyword>
<name>A0AB40CVC4_DIOCR</name>
<dbReference type="Gene3D" id="2.170.150.80">
    <property type="entry name" value="NAC domain"/>
    <property type="match status" value="1"/>
</dbReference>
<protein>
    <submittedName>
        <fullName evidence="7">NAC domain-containing protein 41-like</fullName>
    </submittedName>
</protein>
<keyword evidence="3" id="KW-0804">Transcription</keyword>
<dbReference type="PANTHER" id="PTHR31719">
    <property type="entry name" value="NAC TRANSCRIPTION FACTOR 56"/>
    <property type="match status" value="1"/>
</dbReference>
<dbReference type="Proteomes" id="UP001515500">
    <property type="component" value="Chromosome 17"/>
</dbReference>
<dbReference type="PROSITE" id="PS51005">
    <property type="entry name" value="NAC"/>
    <property type="match status" value="1"/>
</dbReference>
<dbReference type="Pfam" id="PF02365">
    <property type="entry name" value="NAM"/>
    <property type="match status" value="1"/>
</dbReference>
<proteinExistence type="predicted"/>
<dbReference type="PANTHER" id="PTHR31719:SF179">
    <property type="entry name" value="OS08G0148400 PROTEIN"/>
    <property type="match status" value="1"/>
</dbReference>
<dbReference type="InterPro" id="IPR036093">
    <property type="entry name" value="NAC_dom_sf"/>
</dbReference>
<evidence type="ECO:0000313" key="6">
    <source>
        <dbReference type="Proteomes" id="UP001515500"/>
    </source>
</evidence>
<dbReference type="AlphaFoldDB" id="A0AB40CVC4"/>
<keyword evidence="2" id="KW-0238">DNA-binding</keyword>
<evidence type="ECO:0000259" key="5">
    <source>
        <dbReference type="PROSITE" id="PS51005"/>
    </source>
</evidence>
<dbReference type="RefSeq" id="XP_039144052.1">
    <property type="nucleotide sequence ID" value="XM_039288118.1"/>
</dbReference>
<dbReference type="GeneID" id="120281248"/>
<evidence type="ECO:0000313" key="7">
    <source>
        <dbReference type="RefSeq" id="XP_039144052.1"/>
    </source>
</evidence>
<dbReference type="GO" id="GO:0006355">
    <property type="term" value="P:regulation of DNA-templated transcription"/>
    <property type="evidence" value="ECO:0007669"/>
    <property type="project" value="InterPro"/>
</dbReference>
<evidence type="ECO:0000256" key="3">
    <source>
        <dbReference type="ARBA" id="ARBA00023163"/>
    </source>
</evidence>
<accession>A0AB40CVC4</accession>